<proteinExistence type="inferred from homology"/>
<gene>
    <name evidence="7" type="ORF">G4D64_04075</name>
    <name evidence="6" type="ORF">H1Z61_04110</name>
</gene>
<dbReference type="EMBL" id="JACEIO010000006">
    <property type="protein sequence ID" value="MBA4536346.1"/>
    <property type="molecule type" value="Genomic_DNA"/>
</dbReference>
<comment type="caution">
    <text evidence="7">The sequence shown here is derived from an EMBL/GenBank/DDBJ whole genome shotgun (WGS) entry which is preliminary data.</text>
</comment>
<dbReference type="PANTHER" id="PTHR30346:SF0">
    <property type="entry name" value="HCA OPERON TRANSCRIPTIONAL ACTIVATOR HCAR"/>
    <property type="match status" value="1"/>
</dbReference>
<keyword evidence="3" id="KW-0238">DNA-binding</keyword>
<reference evidence="7 8" key="1">
    <citation type="submission" date="2020-02" db="EMBL/GenBank/DDBJ databases">
        <title>Bacillus aquiflavi sp. nov., isolated from yellow water of strong flavor Chinese baijiu in Yibin region of China.</title>
        <authorList>
            <person name="Xie J."/>
        </authorList>
    </citation>
    <scope>NUCLEOTIDE SEQUENCE [LARGE SCALE GENOMIC DNA]</scope>
    <source>
        <strain evidence="7 8">3H-10</strain>
    </source>
</reference>
<evidence type="ECO:0000313" key="7">
    <source>
        <dbReference type="EMBL" id="NEY80714.1"/>
    </source>
</evidence>
<evidence type="ECO:0000313" key="6">
    <source>
        <dbReference type="EMBL" id="MBA4536346.1"/>
    </source>
</evidence>
<reference evidence="6 9" key="2">
    <citation type="submission" date="2020-07" db="EMBL/GenBank/DDBJ databases">
        <authorList>
            <person name="Feng H."/>
        </authorList>
    </citation>
    <scope>NUCLEOTIDE SEQUENCE [LARGE SCALE GENOMIC DNA]</scope>
    <source>
        <strain evidence="9">s-12</strain>
        <strain evidence="6">S-12</strain>
    </source>
</reference>
<dbReference type="Pfam" id="PF03466">
    <property type="entry name" value="LysR_substrate"/>
    <property type="match status" value="1"/>
</dbReference>
<organism evidence="7 8">
    <name type="scientific">Bacillus aquiflavi</name>
    <dbReference type="NCBI Taxonomy" id="2672567"/>
    <lineage>
        <taxon>Bacteria</taxon>
        <taxon>Bacillati</taxon>
        <taxon>Bacillota</taxon>
        <taxon>Bacilli</taxon>
        <taxon>Bacillales</taxon>
        <taxon>Bacillaceae</taxon>
        <taxon>Bacillus</taxon>
    </lineage>
</organism>
<dbReference type="GO" id="GO:0003677">
    <property type="term" value="F:DNA binding"/>
    <property type="evidence" value="ECO:0007669"/>
    <property type="project" value="UniProtKB-KW"/>
</dbReference>
<dbReference type="PROSITE" id="PS50931">
    <property type="entry name" value="HTH_LYSR"/>
    <property type="match status" value="1"/>
</dbReference>
<feature type="domain" description="HTH lysR-type" evidence="5">
    <location>
        <begin position="1"/>
        <end position="58"/>
    </location>
</feature>
<dbReference type="GO" id="GO:0003700">
    <property type="term" value="F:DNA-binding transcription factor activity"/>
    <property type="evidence" value="ECO:0007669"/>
    <property type="project" value="InterPro"/>
</dbReference>
<accession>A0A6B3VZD9</accession>
<dbReference type="EMBL" id="JAAIWN010000006">
    <property type="protein sequence ID" value="NEY80714.1"/>
    <property type="molecule type" value="Genomic_DNA"/>
</dbReference>
<name>A0A6B3VZD9_9BACI</name>
<dbReference type="Proteomes" id="UP000472971">
    <property type="component" value="Unassembled WGS sequence"/>
</dbReference>
<dbReference type="CDD" id="cd05466">
    <property type="entry name" value="PBP2_LTTR_substrate"/>
    <property type="match status" value="1"/>
</dbReference>
<evidence type="ECO:0000256" key="2">
    <source>
        <dbReference type="ARBA" id="ARBA00023015"/>
    </source>
</evidence>
<evidence type="ECO:0000256" key="4">
    <source>
        <dbReference type="ARBA" id="ARBA00023163"/>
    </source>
</evidence>
<dbReference type="InterPro" id="IPR036390">
    <property type="entry name" value="WH_DNA-bd_sf"/>
</dbReference>
<dbReference type="InterPro" id="IPR000847">
    <property type="entry name" value="LysR_HTH_N"/>
</dbReference>
<keyword evidence="2" id="KW-0805">Transcription regulation</keyword>
<sequence>MNLLSLRYFIEVAKTLNFTEASKNLHVSQPGISQQINLLEEKLGVKLLYRTTRKVELTEEGRYLFEKTAPSFDQIENTVFNVIDSKTLPHLVKIATIPSAASLYLPIILNQLHIHYPNIEFSIKETTSAHVVELIKNREYHLGFIRTPVNFESNEQEGIKYLELKRSPIRAVVSSDHRLASREKIKLKELSDDFFLHYDSIQSPALHQLLQTACATAGFIPKTICSGSELLTIAYLVSNNFGVTLMPVDMFKLIDFIDVKSLELEDIYLESSISAVWEDSPYIRLNKKHIVKLLANLKLNL</sequence>
<dbReference type="GO" id="GO:0032993">
    <property type="term" value="C:protein-DNA complex"/>
    <property type="evidence" value="ECO:0007669"/>
    <property type="project" value="TreeGrafter"/>
</dbReference>
<dbReference type="FunFam" id="1.10.10.10:FF:000001">
    <property type="entry name" value="LysR family transcriptional regulator"/>
    <property type="match status" value="1"/>
</dbReference>
<evidence type="ECO:0000313" key="8">
    <source>
        <dbReference type="Proteomes" id="UP000472971"/>
    </source>
</evidence>
<dbReference type="Gene3D" id="1.10.10.10">
    <property type="entry name" value="Winged helix-like DNA-binding domain superfamily/Winged helix DNA-binding domain"/>
    <property type="match status" value="1"/>
</dbReference>
<dbReference type="Gene3D" id="3.40.190.10">
    <property type="entry name" value="Periplasmic binding protein-like II"/>
    <property type="match status" value="2"/>
</dbReference>
<dbReference type="Pfam" id="PF00126">
    <property type="entry name" value="HTH_1"/>
    <property type="match status" value="1"/>
</dbReference>
<keyword evidence="4" id="KW-0804">Transcription</keyword>
<protein>
    <submittedName>
        <fullName evidence="7">LysR family transcriptional regulator</fullName>
    </submittedName>
</protein>
<evidence type="ECO:0000256" key="1">
    <source>
        <dbReference type="ARBA" id="ARBA00009437"/>
    </source>
</evidence>
<dbReference type="InterPro" id="IPR005119">
    <property type="entry name" value="LysR_subst-bd"/>
</dbReference>
<dbReference type="PRINTS" id="PR00039">
    <property type="entry name" value="HTHLYSR"/>
</dbReference>
<dbReference type="SUPFAM" id="SSF46785">
    <property type="entry name" value="Winged helix' DNA-binding domain"/>
    <property type="match status" value="1"/>
</dbReference>
<evidence type="ECO:0000259" key="5">
    <source>
        <dbReference type="PROSITE" id="PS50931"/>
    </source>
</evidence>
<dbReference type="Proteomes" id="UP000570010">
    <property type="component" value="Unassembled WGS sequence"/>
</dbReference>
<dbReference type="RefSeq" id="WP_163240387.1">
    <property type="nucleotide sequence ID" value="NZ_CP082780.1"/>
</dbReference>
<evidence type="ECO:0000256" key="3">
    <source>
        <dbReference type="ARBA" id="ARBA00023125"/>
    </source>
</evidence>
<dbReference type="SUPFAM" id="SSF53850">
    <property type="entry name" value="Periplasmic binding protein-like II"/>
    <property type="match status" value="1"/>
</dbReference>
<dbReference type="PANTHER" id="PTHR30346">
    <property type="entry name" value="TRANSCRIPTIONAL DUAL REGULATOR HCAR-RELATED"/>
    <property type="match status" value="1"/>
</dbReference>
<dbReference type="InterPro" id="IPR036388">
    <property type="entry name" value="WH-like_DNA-bd_sf"/>
</dbReference>
<evidence type="ECO:0000313" key="9">
    <source>
        <dbReference type="Proteomes" id="UP000570010"/>
    </source>
</evidence>
<keyword evidence="8" id="KW-1185">Reference proteome</keyword>
<comment type="similarity">
    <text evidence="1">Belongs to the LysR transcriptional regulatory family.</text>
</comment>
<dbReference type="AlphaFoldDB" id="A0A6B3VZD9"/>